<feature type="domain" description="Protein kinase" evidence="3">
    <location>
        <begin position="81"/>
        <end position="374"/>
    </location>
</feature>
<keyword evidence="4" id="KW-1185">Reference proteome</keyword>
<feature type="transmembrane region" description="Helical" evidence="2">
    <location>
        <begin position="6"/>
        <end position="28"/>
    </location>
</feature>
<gene>
    <name evidence="5" type="primary">LOC110782340</name>
</gene>
<dbReference type="RefSeq" id="XP_021842163.1">
    <property type="nucleotide sequence ID" value="XM_021986471.2"/>
</dbReference>
<dbReference type="SUPFAM" id="SSF56112">
    <property type="entry name" value="Protein kinase-like (PK-like)"/>
    <property type="match status" value="1"/>
</dbReference>
<dbReference type="Proteomes" id="UP000813463">
    <property type="component" value="Chromosome 3"/>
</dbReference>
<dbReference type="InterPro" id="IPR001245">
    <property type="entry name" value="Ser-Thr/Tyr_kinase_cat_dom"/>
</dbReference>
<dbReference type="Pfam" id="PF07714">
    <property type="entry name" value="PK_Tyr_Ser-Thr"/>
    <property type="match status" value="1"/>
</dbReference>
<dbReference type="InterPro" id="IPR000719">
    <property type="entry name" value="Prot_kinase_dom"/>
</dbReference>
<dbReference type="GeneID" id="110782340"/>
<accession>A0A9R0I459</accession>
<dbReference type="KEGG" id="soe:110782340"/>
<keyword evidence="2" id="KW-1133">Transmembrane helix</keyword>
<dbReference type="InterPro" id="IPR052451">
    <property type="entry name" value="Ser/Thr_kinase-like"/>
</dbReference>
<dbReference type="AlphaFoldDB" id="A0A9R0I459"/>
<dbReference type="PANTHER" id="PTHR48008:SF13">
    <property type="entry name" value="PROTEIN KINASE SUPERFAMILY PROTEIN"/>
    <property type="match status" value="1"/>
</dbReference>
<dbReference type="OrthoDB" id="4062651at2759"/>
<reference evidence="4" key="1">
    <citation type="journal article" date="2021" name="Nat. Commun.">
        <title>Genomic analyses provide insights into spinach domestication and the genetic basis of agronomic traits.</title>
        <authorList>
            <person name="Cai X."/>
            <person name="Sun X."/>
            <person name="Xu C."/>
            <person name="Sun H."/>
            <person name="Wang X."/>
            <person name="Ge C."/>
            <person name="Zhang Z."/>
            <person name="Wang Q."/>
            <person name="Fei Z."/>
            <person name="Jiao C."/>
            <person name="Wang Q."/>
        </authorList>
    </citation>
    <scope>NUCLEOTIDE SEQUENCE [LARGE SCALE GENOMIC DNA]</scope>
    <source>
        <strain evidence="4">cv. Varoflay</strain>
    </source>
</reference>
<keyword evidence="2" id="KW-0472">Membrane</keyword>
<evidence type="ECO:0000256" key="2">
    <source>
        <dbReference type="SAM" id="Phobius"/>
    </source>
</evidence>
<dbReference type="GO" id="GO:0005524">
    <property type="term" value="F:ATP binding"/>
    <property type="evidence" value="ECO:0007669"/>
    <property type="project" value="InterPro"/>
</dbReference>
<dbReference type="GO" id="GO:0004672">
    <property type="term" value="F:protein kinase activity"/>
    <property type="evidence" value="ECO:0007669"/>
    <property type="project" value="InterPro"/>
</dbReference>
<organism evidence="4 5">
    <name type="scientific">Spinacia oleracea</name>
    <name type="common">Spinach</name>
    <dbReference type="NCBI Taxonomy" id="3562"/>
    <lineage>
        <taxon>Eukaryota</taxon>
        <taxon>Viridiplantae</taxon>
        <taxon>Streptophyta</taxon>
        <taxon>Embryophyta</taxon>
        <taxon>Tracheophyta</taxon>
        <taxon>Spermatophyta</taxon>
        <taxon>Magnoliopsida</taxon>
        <taxon>eudicotyledons</taxon>
        <taxon>Gunneridae</taxon>
        <taxon>Pentapetalae</taxon>
        <taxon>Caryophyllales</taxon>
        <taxon>Chenopodiaceae</taxon>
        <taxon>Chenopodioideae</taxon>
        <taxon>Anserineae</taxon>
        <taxon>Spinacia</taxon>
    </lineage>
</organism>
<dbReference type="InterPro" id="IPR011009">
    <property type="entry name" value="Kinase-like_dom_sf"/>
</dbReference>
<dbReference type="Gene3D" id="1.10.510.10">
    <property type="entry name" value="Transferase(Phosphotransferase) domain 1"/>
    <property type="match status" value="1"/>
</dbReference>
<dbReference type="PANTHER" id="PTHR48008">
    <property type="entry name" value="LEUCINE-RICH REPEAT RECEPTOR-LIKE PROTEIN KINASE IMK3-RELATED"/>
    <property type="match status" value="1"/>
</dbReference>
<protein>
    <submittedName>
        <fullName evidence="5">Kinase-like protein TMKL1</fullName>
    </submittedName>
</protein>
<evidence type="ECO:0000259" key="3">
    <source>
        <dbReference type="PROSITE" id="PS50011"/>
    </source>
</evidence>
<sequence length="379" mass="42603">MKQTQFLKFLFLLIPFTFIIFILIIYLLKRKNPEKNQPSETGDPELGNTINKNNKEEEEEEEEELMCFQGGEDLTVPDILDAPGEVIGKSSYGTLYKANLYRNNNNNNSILLLRFLRPACSGTIREVIPVVHAIGLVRHSNLVPLKAFYMGPRGEKLLVHPFYAHPNLAQFIKDSNNESHKWDVIYSIALGLAKGLAYLHTGLHKPIIHGNLKSKNVLLGSDFQPYISDYGLHLVLNPTAGQEMLETSAAQGYKAPELMKMKDVSESTDIYSLGILLLELLTGKEPVITANSSDSEQLYLPNVIRRAILDHRINDMYHPQIVSNQTGKQRHKTEDCALKLVQLAMSCCSASPSLRPEASEVARKVEEIGKEQALQHKRT</sequence>
<feature type="region of interest" description="Disordered" evidence="1">
    <location>
        <begin position="34"/>
        <end position="62"/>
    </location>
</feature>
<reference evidence="5" key="2">
    <citation type="submission" date="2025-08" db="UniProtKB">
        <authorList>
            <consortium name="RefSeq"/>
        </authorList>
    </citation>
    <scope>IDENTIFICATION</scope>
    <source>
        <tissue evidence="5">Leaf</tissue>
    </source>
</reference>
<evidence type="ECO:0000313" key="4">
    <source>
        <dbReference type="Proteomes" id="UP000813463"/>
    </source>
</evidence>
<keyword evidence="2" id="KW-0812">Transmembrane</keyword>
<proteinExistence type="predicted"/>
<evidence type="ECO:0000256" key="1">
    <source>
        <dbReference type="SAM" id="MobiDB-lite"/>
    </source>
</evidence>
<dbReference type="PROSITE" id="PS50011">
    <property type="entry name" value="PROTEIN_KINASE_DOM"/>
    <property type="match status" value="1"/>
</dbReference>
<evidence type="ECO:0000313" key="5">
    <source>
        <dbReference type="RefSeq" id="XP_021842163.1"/>
    </source>
</evidence>
<name>A0A9R0I459_SPIOL</name>